<feature type="transmembrane region" description="Helical" evidence="7">
    <location>
        <begin position="214"/>
        <end position="234"/>
    </location>
</feature>
<dbReference type="Proteomes" id="UP000178943">
    <property type="component" value="Unassembled WGS sequence"/>
</dbReference>
<dbReference type="PANTHER" id="PTHR30012">
    <property type="entry name" value="GENERAL SECRETION PATHWAY PROTEIN"/>
    <property type="match status" value="1"/>
</dbReference>
<dbReference type="PRINTS" id="PR00812">
    <property type="entry name" value="BCTERIALGSPF"/>
</dbReference>
<gene>
    <name evidence="9" type="ORF">A2Y62_04670</name>
</gene>
<dbReference type="InterPro" id="IPR018076">
    <property type="entry name" value="T2SS_GspF_dom"/>
</dbReference>
<accession>A0A1F5VQN9</accession>
<evidence type="ECO:0000256" key="7">
    <source>
        <dbReference type="SAM" id="Phobius"/>
    </source>
</evidence>
<keyword evidence="4 7" id="KW-0812">Transmembrane</keyword>
<organism evidence="9 10">
    <name type="scientific">Candidatus Fischerbacteria bacterium RBG_13_37_8</name>
    <dbReference type="NCBI Taxonomy" id="1817863"/>
    <lineage>
        <taxon>Bacteria</taxon>
        <taxon>Candidatus Fischeribacteriota</taxon>
    </lineage>
</organism>
<evidence type="ECO:0000256" key="3">
    <source>
        <dbReference type="ARBA" id="ARBA00022475"/>
    </source>
</evidence>
<evidence type="ECO:0000259" key="8">
    <source>
        <dbReference type="Pfam" id="PF00482"/>
    </source>
</evidence>
<dbReference type="InterPro" id="IPR003004">
    <property type="entry name" value="GspF/PilC"/>
</dbReference>
<feature type="domain" description="Type II secretion system protein GspF" evidence="8">
    <location>
        <begin position="266"/>
        <end position="388"/>
    </location>
</feature>
<reference evidence="9 10" key="1">
    <citation type="journal article" date="2016" name="Nat. Commun.">
        <title>Thousands of microbial genomes shed light on interconnected biogeochemical processes in an aquifer system.</title>
        <authorList>
            <person name="Anantharaman K."/>
            <person name="Brown C.T."/>
            <person name="Hug L.A."/>
            <person name="Sharon I."/>
            <person name="Castelle C.J."/>
            <person name="Probst A.J."/>
            <person name="Thomas B.C."/>
            <person name="Singh A."/>
            <person name="Wilkins M.J."/>
            <person name="Karaoz U."/>
            <person name="Brodie E.L."/>
            <person name="Williams K.H."/>
            <person name="Hubbard S.S."/>
            <person name="Banfield J.F."/>
        </authorList>
    </citation>
    <scope>NUCLEOTIDE SEQUENCE [LARGE SCALE GENOMIC DNA]</scope>
</reference>
<evidence type="ECO:0000256" key="2">
    <source>
        <dbReference type="ARBA" id="ARBA00005745"/>
    </source>
</evidence>
<dbReference type="AlphaFoldDB" id="A0A1F5VQN9"/>
<evidence type="ECO:0000256" key="4">
    <source>
        <dbReference type="ARBA" id="ARBA00022692"/>
    </source>
</evidence>
<evidence type="ECO:0000256" key="5">
    <source>
        <dbReference type="ARBA" id="ARBA00022989"/>
    </source>
</evidence>
<feature type="domain" description="Type II secretion system protein GspF" evidence="8">
    <location>
        <begin position="63"/>
        <end position="185"/>
    </location>
</feature>
<dbReference type="PANTHER" id="PTHR30012:SF0">
    <property type="entry name" value="TYPE II SECRETION SYSTEM PROTEIN F-RELATED"/>
    <property type="match status" value="1"/>
</dbReference>
<dbReference type="Gene3D" id="1.20.81.30">
    <property type="entry name" value="Type II secretion system (T2SS), domain F"/>
    <property type="match status" value="2"/>
</dbReference>
<comment type="similarity">
    <text evidence="2">Belongs to the GSP F family.</text>
</comment>
<proteinExistence type="inferred from homology"/>
<feature type="transmembrane region" description="Helical" evidence="7">
    <location>
        <begin position="246"/>
        <end position="263"/>
    </location>
</feature>
<comment type="caution">
    <text evidence="9">The sequence shown here is derived from an EMBL/GenBank/DDBJ whole genome shotgun (WGS) entry which is preliminary data.</text>
</comment>
<feature type="transmembrane region" description="Helical" evidence="7">
    <location>
        <begin position="369"/>
        <end position="393"/>
    </location>
</feature>
<keyword evidence="6 7" id="KW-0472">Membrane</keyword>
<dbReference type="Pfam" id="PF00482">
    <property type="entry name" value="T2SSF"/>
    <property type="match status" value="2"/>
</dbReference>
<evidence type="ECO:0000256" key="6">
    <source>
        <dbReference type="ARBA" id="ARBA00023136"/>
    </source>
</evidence>
<evidence type="ECO:0000256" key="1">
    <source>
        <dbReference type="ARBA" id="ARBA00004651"/>
    </source>
</evidence>
<sequence>MLYRYEVVKGKKVIRGVSEAISEGDMIERLSRLYGMSARIKVKKHNFLGRAKKRVSASMKMLFYRQMEAMVKCGIPLPDGLRLAAASIPDANFSLSILDIEAEVLQGRYMHSAMQKQSHFSNVERALIAAGEESASLEIIFKRLCDYFKNVFKIKAKVSESLIYPLSIVVVMVAVLILVSRMVIPKFIIIYEGIGSELPYITMLILEITGKCASIIPLCAVAAGLIAAVIRYAIRHEKYKAKWDRLILQIPQIGGILLTSYWIQILRALEVLLSAGVDLHKSLQHAMEVATRIPLRKVLDDAGRAVLSGRMLYTSLQRNIEYIPPIAVGMIAAGENSGSLAQMLTSTADYLEDELSHRIELFLKILEPALIICVGIIVGLVVLALYLPIFTLASRM</sequence>
<feature type="transmembrane region" description="Helical" evidence="7">
    <location>
        <begin position="162"/>
        <end position="180"/>
    </location>
</feature>
<dbReference type="GO" id="GO:0005886">
    <property type="term" value="C:plasma membrane"/>
    <property type="evidence" value="ECO:0007669"/>
    <property type="project" value="UniProtKB-SubCell"/>
</dbReference>
<keyword evidence="5 7" id="KW-1133">Transmembrane helix</keyword>
<evidence type="ECO:0000313" key="9">
    <source>
        <dbReference type="EMBL" id="OGF65776.1"/>
    </source>
</evidence>
<dbReference type="InterPro" id="IPR042094">
    <property type="entry name" value="T2SS_GspF_sf"/>
</dbReference>
<comment type="subcellular location">
    <subcellularLocation>
        <location evidence="1">Cell membrane</location>
        <topology evidence="1">Multi-pass membrane protein</topology>
    </subcellularLocation>
</comment>
<name>A0A1F5VQN9_9BACT</name>
<dbReference type="STRING" id="1817863.A2Y62_04670"/>
<evidence type="ECO:0000313" key="10">
    <source>
        <dbReference type="Proteomes" id="UP000178943"/>
    </source>
</evidence>
<dbReference type="EMBL" id="MFGW01000104">
    <property type="protein sequence ID" value="OGF65776.1"/>
    <property type="molecule type" value="Genomic_DNA"/>
</dbReference>
<protein>
    <recommendedName>
        <fullName evidence="8">Type II secretion system protein GspF domain-containing protein</fullName>
    </recommendedName>
</protein>
<keyword evidence="3" id="KW-1003">Cell membrane</keyword>